<dbReference type="OMA" id="ENFHIND"/>
<organism evidence="1 2">
    <name type="scientific">Diutina rugosa</name>
    <name type="common">Yeast</name>
    <name type="synonym">Candida rugosa</name>
    <dbReference type="NCBI Taxonomy" id="5481"/>
    <lineage>
        <taxon>Eukaryota</taxon>
        <taxon>Fungi</taxon>
        <taxon>Dikarya</taxon>
        <taxon>Ascomycota</taxon>
        <taxon>Saccharomycotina</taxon>
        <taxon>Pichiomycetes</taxon>
        <taxon>Debaryomycetaceae</taxon>
        <taxon>Diutina</taxon>
    </lineage>
</organism>
<dbReference type="Proteomes" id="UP000449547">
    <property type="component" value="Unassembled WGS sequence"/>
</dbReference>
<gene>
    <name evidence="1" type="ORF">DIURU_001995</name>
</gene>
<comment type="caution">
    <text evidence="1">The sequence shown here is derived from an EMBL/GenBank/DDBJ whole genome shotgun (WGS) entry which is preliminary data.</text>
</comment>
<name>A0A642URI5_DIURU</name>
<dbReference type="GeneID" id="54780646"/>
<proteinExistence type="predicted"/>
<dbReference type="RefSeq" id="XP_034013128.1">
    <property type="nucleotide sequence ID" value="XM_034154597.1"/>
</dbReference>
<dbReference type="VEuPathDB" id="FungiDB:DIURU_001995"/>
<reference evidence="1 2" key="1">
    <citation type="submission" date="2019-07" db="EMBL/GenBank/DDBJ databases">
        <title>Genome assembly of two rare yeast pathogens: Diutina rugosa and Trichomonascus ciferrii.</title>
        <authorList>
            <person name="Mixao V."/>
            <person name="Saus E."/>
            <person name="Hansen A."/>
            <person name="Lass-Flor C."/>
            <person name="Gabaldon T."/>
        </authorList>
    </citation>
    <scope>NUCLEOTIDE SEQUENCE [LARGE SCALE GENOMIC DNA]</scope>
    <source>
        <strain evidence="1 2">CBS 613</strain>
    </source>
</reference>
<protein>
    <submittedName>
        <fullName evidence="1">Uncharacterized protein</fullName>
    </submittedName>
</protein>
<evidence type="ECO:0000313" key="2">
    <source>
        <dbReference type="Proteomes" id="UP000449547"/>
    </source>
</evidence>
<sequence>MSDIQQRIDQLEKLVEKQGALLAKTGQQLVQLQVSDVKARMKSIDDVQRQLNPQDKSKGVDDLDLTDYVTNEDLIQMVGELQGQLDGIEDRSIRRVYNSTTKGSIAPLSNRDGEQPTEDLLGFKFPATVAEFEKLPKIDIIQLALFYEVLVPDTRLESLAQAAKSDDPEAVKKALEEKTSASALSKIHDSISDADLKAAFDDVARYLGLPVRKGEPNQF</sequence>
<dbReference type="Pfam" id="PF07957">
    <property type="entry name" value="DUF3294"/>
    <property type="match status" value="1"/>
</dbReference>
<dbReference type="OrthoDB" id="4076200at2759"/>
<dbReference type="InterPro" id="IPR012917">
    <property type="entry name" value="DUF3294"/>
</dbReference>
<dbReference type="EMBL" id="SWFT01000064">
    <property type="protein sequence ID" value="KAA8904043.1"/>
    <property type="molecule type" value="Genomic_DNA"/>
</dbReference>
<keyword evidence="2" id="KW-1185">Reference proteome</keyword>
<dbReference type="AlphaFoldDB" id="A0A642URI5"/>
<evidence type="ECO:0000313" key="1">
    <source>
        <dbReference type="EMBL" id="KAA8904043.1"/>
    </source>
</evidence>
<accession>A0A642URI5</accession>